<accession>A0A2N0BQD0</accession>
<feature type="domain" description="Rhodanese" evidence="2">
    <location>
        <begin position="179"/>
        <end position="290"/>
    </location>
</feature>
<protein>
    <submittedName>
        <fullName evidence="3">Rhodanese-like domain-containing protein</fullName>
    </submittedName>
</protein>
<keyword evidence="1" id="KW-0677">Repeat</keyword>
<comment type="caution">
    <text evidence="4">The sequence shown here is derived from an EMBL/GenBank/DDBJ whole genome shotgun (WGS) entry which is preliminary data.</text>
</comment>
<dbReference type="PANTHER" id="PTHR43855:SF1">
    <property type="entry name" value="THIOSULFATE SULFURTRANSFERASE"/>
    <property type="match status" value="1"/>
</dbReference>
<dbReference type="Pfam" id="PF00581">
    <property type="entry name" value="Rhodanese"/>
    <property type="match status" value="2"/>
</dbReference>
<dbReference type="EMBL" id="NPEF01000209">
    <property type="protein sequence ID" value="PJZ91823.1"/>
    <property type="molecule type" value="Genomic_DNA"/>
</dbReference>
<dbReference type="AlphaFoldDB" id="A0A2N0B5Q3"/>
<dbReference type="InterPro" id="IPR001763">
    <property type="entry name" value="Rhodanese-like_dom"/>
</dbReference>
<sequence length="294" mass="32733">MNLGKILFYLLWTFWIGDTGLRAQTTESWILTGGEAKSILANSLVLDTRSLSVFYREHIAGSRSIAWEEFSQPSLPAKGNLLSPEVLKKKLESLGVRDDRPVLVIGEPKNGWGEDGRIVWMLRSLGHRTSFLVDGGYETLKRLGAPVSNAGEPKKIGSFRSKPDPSFTATKEEIKTNLKNKKYLFLDTREEREFRGETPYGESRGGHIPGAAHLYYKNLIKSDGNLVSSGEISDRLKKLGADRDTTIVAYCTGGIRSAWITAVLRNEGFNAKNYAGSMWEWSAGNDREFPLVGK</sequence>
<keyword evidence="5" id="KW-1185">Reference proteome</keyword>
<proteinExistence type="predicted"/>
<evidence type="ECO:0000313" key="5">
    <source>
        <dbReference type="Proteomes" id="UP000232122"/>
    </source>
</evidence>
<dbReference type="InterPro" id="IPR036873">
    <property type="entry name" value="Rhodanese-like_dom_sf"/>
</dbReference>
<dbReference type="SUPFAM" id="SSF52821">
    <property type="entry name" value="Rhodanese/Cell cycle control phosphatase"/>
    <property type="match status" value="2"/>
</dbReference>
<dbReference type="CDD" id="cd01449">
    <property type="entry name" value="TST_Repeat_2"/>
    <property type="match status" value="1"/>
</dbReference>
<dbReference type="SMART" id="SM00450">
    <property type="entry name" value="RHOD"/>
    <property type="match status" value="2"/>
</dbReference>
<reference evidence="3 5" key="2">
    <citation type="journal article" date="2018" name="Microb. Genom.">
        <title>Deciphering the unexplored Leptospira diversity from soils uncovers genomic evolution to virulence.</title>
        <authorList>
            <person name="Thibeaux R."/>
            <person name="Iraola G."/>
            <person name="Ferres I."/>
            <person name="Bierque E."/>
            <person name="Girault D."/>
            <person name="Soupe-Gilbert M.E."/>
            <person name="Picardeau M."/>
            <person name="Goarant C."/>
        </authorList>
    </citation>
    <scope>NUCLEOTIDE SEQUENCE [LARGE SCALE GENOMIC DNA]</scope>
    <source>
        <strain evidence="3 5">ATI7-C-A5</strain>
    </source>
</reference>
<dbReference type="RefSeq" id="WP_100745469.1">
    <property type="nucleotide sequence ID" value="NZ_NPEF02000005.1"/>
</dbReference>
<dbReference type="PROSITE" id="PS50206">
    <property type="entry name" value="RHODANESE_3"/>
    <property type="match status" value="2"/>
</dbReference>
<evidence type="ECO:0000313" key="4">
    <source>
        <dbReference type="EMBL" id="PJZ91823.1"/>
    </source>
</evidence>
<evidence type="ECO:0000256" key="1">
    <source>
        <dbReference type="ARBA" id="ARBA00022737"/>
    </source>
</evidence>
<dbReference type="EMBL" id="NPEF02000005">
    <property type="protein sequence ID" value="MDV6235144.1"/>
    <property type="molecule type" value="Genomic_DNA"/>
</dbReference>
<dbReference type="OrthoDB" id="9770030at2"/>
<organism evidence="4">
    <name type="scientific">Leptospira ellisii</name>
    <dbReference type="NCBI Taxonomy" id="2023197"/>
    <lineage>
        <taxon>Bacteria</taxon>
        <taxon>Pseudomonadati</taxon>
        <taxon>Spirochaetota</taxon>
        <taxon>Spirochaetia</taxon>
        <taxon>Leptospirales</taxon>
        <taxon>Leptospiraceae</taxon>
        <taxon>Leptospira</taxon>
    </lineage>
</organism>
<evidence type="ECO:0000313" key="3">
    <source>
        <dbReference type="EMBL" id="MDV6235144.1"/>
    </source>
</evidence>
<feature type="domain" description="Rhodanese" evidence="2">
    <location>
        <begin position="39"/>
        <end position="149"/>
    </location>
</feature>
<reference evidence="4" key="1">
    <citation type="submission" date="2017-07" db="EMBL/GenBank/DDBJ databases">
        <title>Leptospira spp. isolated from tropical soils.</title>
        <authorList>
            <person name="Thibeaux R."/>
            <person name="Iraola G."/>
            <person name="Ferres I."/>
            <person name="Bierque E."/>
            <person name="Girault D."/>
            <person name="Soupe-Gilbert M.-E."/>
            <person name="Picardeau M."/>
            <person name="Goarant C."/>
        </authorList>
    </citation>
    <scope>NUCLEOTIDE SEQUENCE [LARGE SCALE GENOMIC DNA]</scope>
    <source>
        <strain evidence="4">ATI7-C-A5</strain>
    </source>
</reference>
<dbReference type="InterPro" id="IPR051126">
    <property type="entry name" value="Thiosulfate_sulfurtransferase"/>
</dbReference>
<evidence type="ECO:0000259" key="2">
    <source>
        <dbReference type="PROSITE" id="PS50206"/>
    </source>
</evidence>
<name>A0A2N0B5Q3_9LEPT</name>
<gene>
    <name evidence="3" type="ORF">CH379_005830</name>
    <name evidence="4" type="ORF">CH379_16515</name>
</gene>
<reference evidence="3" key="3">
    <citation type="submission" date="2023-10" db="EMBL/GenBank/DDBJ databases">
        <authorList>
            <person name="Picardeau M."/>
            <person name="Thibeaux R."/>
        </authorList>
    </citation>
    <scope>NUCLEOTIDE SEQUENCE</scope>
    <source>
        <strain evidence="3">ATI7-C-A5</strain>
    </source>
</reference>
<dbReference type="PANTHER" id="PTHR43855">
    <property type="entry name" value="THIOSULFATE SULFURTRANSFERASE"/>
    <property type="match status" value="1"/>
</dbReference>
<accession>A0A2N0B5Q3</accession>
<dbReference type="Gene3D" id="3.40.250.10">
    <property type="entry name" value="Rhodanese-like domain"/>
    <property type="match status" value="2"/>
</dbReference>
<dbReference type="Proteomes" id="UP000232122">
    <property type="component" value="Unassembled WGS sequence"/>
</dbReference>